<evidence type="ECO:0000256" key="2">
    <source>
        <dbReference type="ARBA" id="ARBA00004736"/>
    </source>
</evidence>
<proteinExistence type="inferred from homology"/>
<organism evidence="8 9">
    <name type="scientific">Pseudolysobacter antarcticus</name>
    <dbReference type="NCBI Taxonomy" id="2511995"/>
    <lineage>
        <taxon>Bacteria</taxon>
        <taxon>Pseudomonadati</taxon>
        <taxon>Pseudomonadota</taxon>
        <taxon>Gammaproteobacteria</taxon>
        <taxon>Lysobacterales</taxon>
        <taxon>Rhodanobacteraceae</taxon>
        <taxon>Pseudolysobacter</taxon>
    </lineage>
</organism>
<name>A0A411HH43_9GAMM</name>
<evidence type="ECO:0000256" key="1">
    <source>
        <dbReference type="ARBA" id="ARBA00000654"/>
    </source>
</evidence>
<evidence type="ECO:0000256" key="4">
    <source>
        <dbReference type="ARBA" id="ARBA00011233"/>
    </source>
</evidence>
<dbReference type="Pfam" id="PF01081">
    <property type="entry name" value="Aldolase"/>
    <property type="match status" value="1"/>
</dbReference>
<evidence type="ECO:0000313" key="8">
    <source>
        <dbReference type="EMBL" id="QBB69754.1"/>
    </source>
</evidence>
<dbReference type="InterPro" id="IPR013785">
    <property type="entry name" value="Aldolase_TIM"/>
</dbReference>
<evidence type="ECO:0000313" key="9">
    <source>
        <dbReference type="Proteomes" id="UP000291562"/>
    </source>
</evidence>
<accession>A0A411HH43</accession>
<dbReference type="Gene3D" id="3.20.20.70">
    <property type="entry name" value="Aldolase class I"/>
    <property type="match status" value="1"/>
</dbReference>
<dbReference type="CDD" id="cd00452">
    <property type="entry name" value="KDPG_aldolase"/>
    <property type="match status" value="1"/>
</dbReference>
<sequence length="217" mass="22272">MSSAIEQKQQQIESTMRLAPVIAVVVIERLADAVPLAQALVAGGIRAIEITLRSKVALDAIRAVAADVEGAVVGAGTILSPQDLQAAENAGARFAVSPGITPTLFAAAQDIALPYLPGSASASEAMLLLEHGYRLQKFFPAEVAGGAPYLRALSGPLPQVKFCPTGGISVTKAASYLALSNVLCVGGSWLTPAELVNAGDWAAITTLARDACNLPRG</sequence>
<evidence type="ECO:0000256" key="7">
    <source>
        <dbReference type="ARBA" id="ARBA00023277"/>
    </source>
</evidence>
<keyword evidence="7" id="KW-0119">Carbohydrate metabolism</keyword>
<dbReference type="EMBL" id="CP035704">
    <property type="protein sequence ID" value="QBB69754.1"/>
    <property type="molecule type" value="Genomic_DNA"/>
</dbReference>
<dbReference type="PROSITE" id="PS00159">
    <property type="entry name" value="ALDOLASE_KDPG_KHG_1"/>
    <property type="match status" value="1"/>
</dbReference>
<gene>
    <name evidence="8" type="primary">eda</name>
    <name evidence="8" type="ORF">ELE36_04840</name>
</gene>
<evidence type="ECO:0000256" key="3">
    <source>
        <dbReference type="ARBA" id="ARBA00006906"/>
    </source>
</evidence>
<protein>
    <recommendedName>
        <fullName evidence="5">2-dehydro-3-deoxy-phosphogluconate aldolase</fullName>
        <ecNumber evidence="5">4.1.2.14</ecNumber>
    </recommendedName>
</protein>
<evidence type="ECO:0000256" key="5">
    <source>
        <dbReference type="ARBA" id="ARBA00013063"/>
    </source>
</evidence>
<comment type="subunit">
    <text evidence="4">Homotrimer.</text>
</comment>
<evidence type="ECO:0000256" key="6">
    <source>
        <dbReference type="ARBA" id="ARBA00023239"/>
    </source>
</evidence>
<comment type="catalytic activity">
    <reaction evidence="1">
        <text>2-dehydro-3-deoxy-6-phospho-D-gluconate = D-glyceraldehyde 3-phosphate + pyruvate</text>
        <dbReference type="Rhea" id="RHEA:17089"/>
        <dbReference type="ChEBI" id="CHEBI:15361"/>
        <dbReference type="ChEBI" id="CHEBI:57569"/>
        <dbReference type="ChEBI" id="CHEBI:59776"/>
        <dbReference type="EC" id="4.1.2.14"/>
    </reaction>
</comment>
<dbReference type="InterPro" id="IPR000887">
    <property type="entry name" value="Aldlse_KDPG_KHG"/>
</dbReference>
<dbReference type="NCBIfam" id="NF004325">
    <property type="entry name" value="PRK05718.1"/>
    <property type="match status" value="1"/>
</dbReference>
<reference evidence="8 9" key="1">
    <citation type="submission" date="2019-01" db="EMBL/GenBank/DDBJ databases">
        <title>Pseudolysobacter antarctica gen. nov., sp. nov., isolated from Fildes Peninsula, Antarctica.</title>
        <authorList>
            <person name="Wei Z."/>
            <person name="Peng F."/>
        </authorList>
    </citation>
    <scope>NUCLEOTIDE SEQUENCE [LARGE SCALE GENOMIC DNA]</scope>
    <source>
        <strain evidence="8 9">AQ6-296</strain>
    </source>
</reference>
<dbReference type="PANTHER" id="PTHR30246">
    <property type="entry name" value="2-KETO-3-DEOXY-6-PHOSPHOGLUCONATE ALDOLASE"/>
    <property type="match status" value="1"/>
</dbReference>
<dbReference type="RefSeq" id="WP_129832014.1">
    <property type="nucleotide sequence ID" value="NZ_CP035704.1"/>
</dbReference>
<keyword evidence="6 8" id="KW-0456">Lyase</keyword>
<dbReference type="SUPFAM" id="SSF51569">
    <property type="entry name" value="Aldolase"/>
    <property type="match status" value="1"/>
</dbReference>
<dbReference type="InterPro" id="IPR031337">
    <property type="entry name" value="KDPG/KHG_AS_1"/>
</dbReference>
<dbReference type="AlphaFoldDB" id="A0A411HH43"/>
<dbReference type="Proteomes" id="UP000291562">
    <property type="component" value="Chromosome"/>
</dbReference>
<dbReference type="OrthoDB" id="9805177at2"/>
<dbReference type="EC" id="4.1.2.14" evidence="5"/>
<dbReference type="GO" id="GO:0008675">
    <property type="term" value="F:2-dehydro-3-deoxy-phosphogluconate aldolase activity"/>
    <property type="evidence" value="ECO:0007669"/>
    <property type="project" value="UniProtKB-EC"/>
</dbReference>
<dbReference type="PANTHER" id="PTHR30246:SF1">
    <property type="entry name" value="2-DEHYDRO-3-DEOXY-6-PHOSPHOGALACTONATE ALDOLASE-RELATED"/>
    <property type="match status" value="1"/>
</dbReference>
<dbReference type="KEGG" id="xbc:ELE36_04840"/>
<dbReference type="NCBIfam" id="TIGR01182">
    <property type="entry name" value="eda"/>
    <property type="match status" value="1"/>
</dbReference>
<keyword evidence="9" id="KW-1185">Reference proteome</keyword>
<comment type="similarity">
    <text evidence="3">Belongs to the KHG/KDPG aldolase family.</text>
</comment>
<comment type="pathway">
    <text evidence="2">Carbohydrate acid metabolism; 2-dehydro-3-deoxy-D-gluconate degradation; D-glyceraldehyde 3-phosphate and pyruvate from 2-dehydro-3-deoxy-D-gluconate: step 2/2.</text>
</comment>